<reference evidence="6" key="1">
    <citation type="submission" date="2021-01" db="EMBL/GenBank/DDBJ databases">
        <title>Whole genome shotgun sequence of Rhizocola hellebori NBRC 109834.</title>
        <authorList>
            <person name="Komaki H."/>
            <person name="Tamura T."/>
        </authorList>
    </citation>
    <scope>NUCLEOTIDE SEQUENCE</scope>
    <source>
        <strain evidence="6">NBRC 109834</strain>
    </source>
</reference>
<dbReference type="AlphaFoldDB" id="A0A8J3VCM5"/>
<feature type="DNA-binding region" description="H-T-H motif" evidence="4">
    <location>
        <begin position="32"/>
        <end position="51"/>
    </location>
</feature>
<feature type="domain" description="HTH tetR-type" evidence="5">
    <location>
        <begin position="9"/>
        <end position="69"/>
    </location>
</feature>
<keyword evidence="7" id="KW-1185">Reference proteome</keyword>
<dbReference type="RefSeq" id="WP_203905905.1">
    <property type="nucleotide sequence ID" value="NZ_BONY01000001.1"/>
</dbReference>
<dbReference type="PROSITE" id="PS01081">
    <property type="entry name" value="HTH_TETR_1"/>
    <property type="match status" value="1"/>
</dbReference>
<comment type="caution">
    <text evidence="6">The sequence shown here is derived from an EMBL/GenBank/DDBJ whole genome shotgun (WGS) entry which is preliminary data.</text>
</comment>
<name>A0A8J3VCM5_9ACTN</name>
<dbReference type="GO" id="GO:0003700">
    <property type="term" value="F:DNA-binding transcription factor activity"/>
    <property type="evidence" value="ECO:0007669"/>
    <property type="project" value="TreeGrafter"/>
</dbReference>
<organism evidence="6 7">
    <name type="scientific">Rhizocola hellebori</name>
    <dbReference type="NCBI Taxonomy" id="1392758"/>
    <lineage>
        <taxon>Bacteria</taxon>
        <taxon>Bacillati</taxon>
        <taxon>Actinomycetota</taxon>
        <taxon>Actinomycetes</taxon>
        <taxon>Micromonosporales</taxon>
        <taxon>Micromonosporaceae</taxon>
        <taxon>Rhizocola</taxon>
    </lineage>
</organism>
<dbReference type="Gene3D" id="1.10.357.10">
    <property type="entry name" value="Tetracycline Repressor, domain 2"/>
    <property type="match status" value="1"/>
</dbReference>
<dbReference type="InterPro" id="IPR050109">
    <property type="entry name" value="HTH-type_TetR-like_transc_reg"/>
</dbReference>
<protein>
    <submittedName>
        <fullName evidence="6">TetR family transcriptional regulator</fullName>
    </submittedName>
</protein>
<sequence>MTLAERKRQLVRDELTEAALKLLASQGFEETTIDQIVAAAGVSRRTFFRYFRSKEDVIIEFLGHLGTKLRDALAARPAAETPARALREAFAVFTDTYHHNPEKSIRLARLTLGSPALMARYLERQTQWRADAGAELARRMKVDPATDLRPRLTAAVGFAAFDTALTCWVDGDGDQDLNTWLDKAFRIVFGETGL</sequence>
<evidence type="ECO:0000313" key="7">
    <source>
        <dbReference type="Proteomes" id="UP000612899"/>
    </source>
</evidence>
<dbReference type="PANTHER" id="PTHR30055:SF238">
    <property type="entry name" value="MYCOFACTOCIN BIOSYNTHESIS TRANSCRIPTIONAL REGULATOR MFTR-RELATED"/>
    <property type="match status" value="1"/>
</dbReference>
<dbReference type="InterPro" id="IPR001647">
    <property type="entry name" value="HTH_TetR"/>
</dbReference>
<proteinExistence type="predicted"/>
<dbReference type="InterPro" id="IPR009057">
    <property type="entry name" value="Homeodomain-like_sf"/>
</dbReference>
<evidence type="ECO:0000256" key="1">
    <source>
        <dbReference type="ARBA" id="ARBA00023015"/>
    </source>
</evidence>
<dbReference type="EMBL" id="BONY01000001">
    <property type="protein sequence ID" value="GIH01945.1"/>
    <property type="molecule type" value="Genomic_DNA"/>
</dbReference>
<keyword evidence="3" id="KW-0804">Transcription</keyword>
<dbReference type="PANTHER" id="PTHR30055">
    <property type="entry name" value="HTH-TYPE TRANSCRIPTIONAL REGULATOR RUTR"/>
    <property type="match status" value="1"/>
</dbReference>
<dbReference type="PROSITE" id="PS50977">
    <property type="entry name" value="HTH_TETR_2"/>
    <property type="match status" value="1"/>
</dbReference>
<dbReference type="Pfam" id="PF00440">
    <property type="entry name" value="TetR_N"/>
    <property type="match status" value="1"/>
</dbReference>
<accession>A0A8J3VCM5</accession>
<evidence type="ECO:0000256" key="4">
    <source>
        <dbReference type="PROSITE-ProRule" id="PRU00335"/>
    </source>
</evidence>
<dbReference type="InterPro" id="IPR023772">
    <property type="entry name" value="DNA-bd_HTH_TetR-type_CS"/>
</dbReference>
<evidence type="ECO:0000256" key="2">
    <source>
        <dbReference type="ARBA" id="ARBA00023125"/>
    </source>
</evidence>
<dbReference type="Gene3D" id="1.10.10.60">
    <property type="entry name" value="Homeodomain-like"/>
    <property type="match status" value="1"/>
</dbReference>
<dbReference type="Proteomes" id="UP000612899">
    <property type="component" value="Unassembled WGS sequence"/>
</dbReference>
<dbReference type="GO" id="GO:0000976">
    <property type="term" value="F:transcription cis-regulatory region binding"/>
    <property type="evidence" value="ECO:0007669"/>
    <property type="project" value="TreeGrafter"/>
</dbReference>
<evidence type="ECO:0000313" key="6">
    <source>
        <dbReference type="EMBL" id="GIH01945.1"/>
    </source>
</evidence>
<evidence type="ECO:0000256" key="3">
    <source>
        <dbReference type="ARBA" id="ARBA00023163"/>
    </source>
</evidence>
<dbReference type="SUPFAM" id="SSF46689">
    <property type="entry name" value="Homeodomain-like"/>
    <property type="match status" value="1"/>
</dbReference>
<dbReference type="Pfam" id="PF17754">
    <property type="entry name" value="TetR_C_14"/>
    <property type="match status" value="1"/>
</dbReference>
<dbReference type="InterPro" id="IPR041347">
    <property type="entry name" value="MftR_C"/>
</dbReference>
<evidence type="ECO:0000259" key="5">
    <source>
        <dbReference type="PROSITE" id="PS50977"/>
    </source>
</evidence>
<keyword evidence="1" id="KW-0805">Transcription regulation</keyword>
<keyword evidence="2 4" id="KW-0238">DNA-binding</keyword>
<dbReference type="PRINTS" id="PR00455">
    <property type="entry name" value="HTHTETR"/>
</dbReference>
<gene>
    <name evidence="6" type="ORF">Rhe02_00120</name>
</gene>